<sequence length="1065" mass="120263">MTLVSSAALANNPFSPQRMGLGNSALSASAKDVDAQISELNLAIEQIKQREAELRQQVSNYSEREKGLQHQIEQAKQHLYPNQQALTNQLENAHRRLTQLKQAEAQLALELSQYGQRQRELPSLIRQAKQALAQQIESQDEAPQDAKLARLQRLRETYLRHSLQVLEAEQELASPLQTLKQLRLEHKRAQIITQDDLLEQLNLMSQQARSTNAERALELTQGQLEQVKNPLLRPILEQNLTLANALQELAEATDAAQLEQQQLEVLYQKQSLQLSQLNQQLQLMEISAAYGDNLLQHLWQLKAPPSASQLESKLNDARLYQFQYQQQQGQLQRQLPQDRAPKNEREQLLLFQLQLLDELVEQFGEHVTELTRLRVVYEQLSQQYSSIEGLLNEHLFWVPNAVPINSFWLGNLGNSLIWMLGSSEWQSLYDANEELSHLWAWWLILLVLFLVVHDIVSRPYQTLLKEQVQYVGKVTQDGFSHTLTILAASIGYAALLAIPVILAGFIYLASDVTFVRAVGVGIASVGSLFFLYRLAVQLAHPHGVLIGHFRRKPEMVNDALKLFFRFSLISLPLVGLLGFSEFLDNSLFRNSIGRGVFILFALVLWYFYLRLNRLLRGYRMLKNPDKNQQLLERGLWLVLLIFPLACAGLAIKGYFYTASQLLTQLQLSVLLGLTFQLAYMMVKRWMLIEQRRIAFERAKARRAEQLAQRESSSEPSQDPIVEAIAENADDQMLDLDTIQTQSLGLMRTLFILGFLLSLVGLWTQTQTAFLSMLDGVTLWNTISQVNGIEQAVPITLKSVLAAVIIVGVAWVIASNLPGLLELVILQRLELTPGTGFAIATVSRYLVVMLGLFIAFGSIGVEWSKLQWLIAALSVGLGFGLQEIFANFISGLIILMEKPVRIGDTVTIRDLTGTVSKIQIRATTIMDWDRKEIIVPNKAFITEQLINWSLSDPITRVIIKVSVARDSDPSLVEALLHQSVKESEFALDLPEPEVWFAGFGQHTQDYEVRAYAKEMAARWPLKHDLHKKISARLKDNGVDLAYPQLEIHMSGKGGTNLGDGGSILKS</sequence>
<evidence type="ECO:0000256" key="2">
    <source>
        <dbReference type="ARBA" id="ARBA00008017"/>
    </source>
</evidence>
<feature type="transmembrane region" description="Helical" evidence="9">
    <location>
        <begin position="836"/>
        <end position="855"/>
    </location>
</feature>
<dbReference type="InterPro" id="IPR023408">
    <property type="entry name" value="MscS_beta-dom_sf"/>
</dbReference>
<dbReference type="GO" id="GO:0005886">
    <property type="term" value="C:plasma membrane"/>
    <property type="evidence" value="ECO:0007669"/>
    <property type="project" value="UniProtKB-SubCell"/>
</dbReference>
<feature type="transmembrane region" description="Helical" evidence="9">
    <location>
        <begin position="514"/>
        <end position="532"/>
    </location>
</feature>
<feature type="transmembrane region" description="Helical" evidence="9">
    <location>
        <begin position="799"/>
        <end position="824"/>
    </location>
</feature>
<protein>
    <submittedName>
        <fullName evidence="14">Mechanosensitive ion channel protein MscS</fullName>
    </submittedName>
</protein>
<keyword evidence="3" id="KW-1003">Cell membrane</keyword>
<dbReference type="Gene3D" id="1.10.287.1260">
    <property type="match status" value="1"/>
</dbReference>
<dbReference type="GO" id="GO:0008381">
    <property type="term" value="F:mechanosensitive monoatomic ion channel activity"/>
    <property type="evidence" value="ECO:0007669"/>
    <property type="project" value="UniProtKB-ARBA"/>
</dbReference>
<dbReference type="SUPFAM" id="SSF82689">
    <property type="entry name" value="Mechanosensitive channel protein MscS (YggB), C-terminal domain"/>
    <property type="match status" value="1"/>
</dbReference>
<dbReference type="Pfam" id="PF21082">
    <property type="entry name" value="MS_channel_3rd"/>
    <property type="match status" value="1"/>
</dbReference>
<dbReference type="InterPro" id="IPR006685">
    <property type="entry name" value="MscS_channel_2nd"/>
</dbReference>
<feature type="transmembrane region" description="Helical" evidence="9">
    <location>
        <begin position="661"/>
        <end position="682"/>
    </location>
</feature>
<comment type="similarity">
    <text evidence="2">Belongs to the MscS (TC 1.A.23) family.</text>
</comment>
<dbReference type="EMBL" id="BSNC01000003">
    <property type="protein sequence ID" value="GLP95752.1"/>
    <property type="molecule type" value="Genomic_DNA"/>
</dbReference>
<dbReference type="InterPro" id="IPR049142">
    <property type="entry name" value="MS_channel_1st"/>
</dbReference>
<feature type="domain" description="Mechanosensitive ion channel MscS C-terminal" evidence="12">
    <location>
        <begin position="958"/>
        <end position="1038"/>
    </location>
</feature>
<dbReference type="InterPro" id="IPR052702">
    <property type="entry name" value="MscS-like_channel"/>
</dbReference>
<keyword evidence="4 9" id="KW-0812">Transmembrane</keyword>
<feature type="domain" description="Mechanosensitive ion channel MscS" evidence="10">
    <location>
        <begin position="883"/>
        <end position="948"/>
    </location>
</feature>
<evidence type="ECO:0000256" key="7">
    <source>
        <dbReference type="ARBA" id="ARBA00023136"/>
    </source>
</evidence>
<evidence type="ECO:0000256" key="6">
    <source>
        <dbReference type="ARBA" id="ARBA00022989"/>
    </source>
</evidence>
<keyword evidence="5" id="KW-0732">Signal</keyword>
<feature type="transmembrane region" description="Helical" evidence="9">
    <location>
        <begin position="591"/>
        <end position="609"/>
    </location>
</feature>
<keyword evidence="7 9" id="KW-0472">Membrane</keyword>
<evidence type="ECO:0000259" key="10">
    <source>
        <dbReference type="Pfam" id="PF00924"/>
    </source>
</evidence>
<evidence type="ECO:0000256" key="8">
    <source>
        <dbReference type="SAM" id="Coils"/>
    </source>
</evidence>
<dbReference type="InterPro" id="IPR006686">
    <property type="entry name" value="MscS_channel_CS"/>
</dbReference>
<dbReference type="SUPFAM" id="SSF82861">
    <property type="entry name" value="Mechanosensitive channel protein MscS (YggB), transmembrane region"/>
    <property type="match status" value="1"/>
</dbReference>
<dbReference type="PANTHER" id="PTHR30347:SF9">
    <property type="entry name" value="MINICONDUCTANCE MECHANOSENSITIVE CHANNEL MSCM"/>
    <property type="match status" value="1"/>
</dbReference>
<comment type="caution">
    <text evidence="14">The sequence shown here is derived from an EMBL/GenBank/DDBJ whole genome shotgun (WGS) entry which is preliminary data.</text>
</comment>
<dbReference type="Pfam" id="PF21088">
    <property type="entry name" value="MS_channel_1st"/>
    <property type="match status" value="1"/>
</dbReference>
<organism evidence="14 15">
    <name type="scientific">Paraferrimonas sedimenticola</name>
    <dbReference type="NCBI Taxonomy" id="375674"/>
    <lineage>
        <taxon>Bacteria</taxon>
        <taxon>Pseudomonadati</taxon>
        <taxon>Pseudomonadota</taxon>
        <taxon>Gammaproteobacteria</taxon>
        <taxon>Alteromonadales</taxon>
        <taxon>Ferrimonadaceae</taxon>
        <taxon>Paraferrimonas</taxon>
    </lineage>
</organism>
<dbReference type="PROSITE" id="PS01246">
    <property type="entry name" value="UPF0003"/>
    <property type="match status" value="1"/>
</dbReference>
<feature type="transmembrane region" description="Helical" evidence="9">
    <location>
        <begin position="438"/>
        <end position="456"/>
    </location>
</feature>
<feature type="coiled-coil region" evidence="8">
    <location>
        <begin position="235"/>
        <end position="287"/>
    </location>
</feature>
<evidence type="ECO:0000313" key="14">
    <source>
        <dbReference type="EMBL" id="GLP95752.1"/>
    </source>
</evidence>
<keyword evidence="8" id="KW-0175">Coiled coil</keyword>
<dbReference type="InterPro" id="IPR049278">
    <property type="entry name" value="MS_channel_C"/>
</dbReference>
<dbReference type="RefSeq" id="WP_141237397.1">
    <property type="nucleotide sequence ID" value="NZ_BSNC01000003.1"/>
</dbReference>
<dbReference type="SUPFAM" id="SSF50182">
    <property type="entry name" value="Sm-like ribonucleoproteins"/>
    <property type="match status" value="1"/>
</dbReference>
<evidence type="ECO:0000256" key="5">
    <source>
        <dbReference type="ARBA" id="ARBA00022729"/>
    </source>
</evidence>
<feature type="domain" description="Mechanosensitive ion channel transmembrane helices 2/3" evidence="13">
    <location>
        <begin position="840"/>
        <end position="881"/>
    </location>
</feature>
<feature type="transmembrane region" description="Helical" evidence="9">
    <location>
        <begin position="745"/>
        <end position="763"/>
    </location>
</feature>
<dbReference type="Gene3D" id="3.30.70.100">
    <property type="match status" value="1"/>
</dbReference>
<feature type="domain" description="Mechanosensitive ion channel inner membrane" evidence="11">
    <location>
        <begin position="438"/>
        <end position="779"/>
    </location>
</feature>
<gene>
    <name evidence="14" type="ORF">GCM10007895_10580</name>
</gene>
<dbReference type="AlphaFoldDB" id="A0AA37RW05"/>
<name>A0AA37RW05_9GAMM</name>
<comment type="subcellular location">
    <subcellularLocation>
        <location evidence="1">Cell membrane</location>
        <topology evidence="1">Multi-pass membrane protein</topology>
    </subcellularLocation>
</comment>
<feature type="transmembrane region" description="Helical" evidence="9">
    <location>
        <begin position="630"/>
        <end position="655"/>
    </location>
</feature>
<proteinExistence type="inferred from homology"/>
<feature type="transmembrane region" description="Helical" evidence="9">
    <location>
        <begin position="867"/>
        <end position="894"/>
    </location>
</feature>
<dbReference type="FunFam" id="1.10.287.1260:FF:000002">
    <property type="entry name" value="Potassium efflux system KefA"/>
    <property type="match status" value="1"/>
</dbReference>
<reference evidence="14" key="2">
    <citation type="submission" date="2023-01" db="EMBL/GenBank/DDBJ databases">
        <title>Draft genome sequence of Paraferrimonas sedimenticola strain NBRC 101628.</title>
        <authorList>
            <person name="Sun Q."/>
            <person name="Mori K."/>
        </authorList>
    </citation>
    <scope>NUCLEOTIDE SEQUENCE</scope>
    <source>
        <strain evidence="14">NBRC 101628</strain>
    </source>
</reference>
<reference evidence="14" key="1">
    <citation type="journal article" date="2014" name="Int. J. Syst. Evol. Microbiol.">
        <title>Complete genome sequence of Corynebacterium casei LMG S-19264T (=DSM 44701T), isolated from a smear-ripened cheese.</title>
        <authorList>
            <consortium name="US DOE Joint Genome Institute (JGI-PGF)"/>
            <person name="Walter F."/>
            <person name="Albersmeier A."/>
            <person name="Kalinowski J."/>
            <person name="Ruckert C."/>
        </authorList>
    </citation>
    <scope>NUCLEOTIDE SEQUENCE</scope>
    <source>
        <strain evidence="14">NBRC 101628</strain>
    </source>
</reference>
<dbReference type="FunFam" id="2.30.30.60:FF:000001">
    <property type="entry name" value="MscS Mechanosensitive ion channel"/>
    <property type="match status" value="1"/>
</dbReference>
<evidence type="ECO:0000259" key="13">
    <source>
        <dbReference type="Pfam" id="PF21088"/>
    </source>
</evidence>
<feature type="transmembrane region" description="Helical" evidence="9">
    <location>
        <begin position="483"/>
        <end position="508"/>
    </location>
</feature>
<dbReference type="PANTHER" id="PTHR30347">
    <property type="entry name" value="POTASSIUM CHANNEL RELATED"/>
    <property type="match status" value="1"/>
</dbReference>
<evidence type="ECO:0000256" key="9">
    <source>
        <dbReference type="SAM" id="Phobius"/>
    </source>
</evidence>
<keyword evidence="6 9" id="KW-1133">Transmembrane helix</keyword>
<dbReference type="Pfam" id="PF00924">
    <property type="entry name" value="MS_channel_2nd"/>
    <property type="match status" value="1"/>
</dbReference>
<evidence type="ECO:0000313" key="15">
    <source>
        <dbReference type="Proteomes" id="UP001161422"/>
    </source>
</evidence>
<evidence type="ECO:0000256" key="3">
    <source>
        <dbReference type="ARBA" id="ARBA00022475"/>
    </source>
</evidence>
<evidence type="ECO:0000259" key="12">
    <source>
        <dbReference type="Pfam" id="PF21082"/>
    </source>
</evidence>
<evidence type="ECO:0000256" key="1">
    <source>
        <dbReference type="ARBA" id="ARBA00004651"/>
    </source>
</evidence>
<feature type="coiled-coil region" evidence="8">
    <location>
        <begin position="30"/>
        <end position="110"/>
    </location>
</feature>
<dbReference type="InterPro" id="IPR011066">
    <property type="entry name" value="MscS_channel_C_sf"/>
</dbReference>
<dbReference type="InterPro" id="IPR011014">
    <property type="entry name" value="MscS_channel_TM-2"/>
</dbReference>
<keyword evidence="15" id="KW-1185">Reference proteome</keyword>
<dbReference type="Gene3D" id="2.30.30.60">
    <property type="match status" value="1"/>
</dbReference>
<dbReference type="Pfam" id="PF12794">
    <property type="entry name" value="MscS_TM"/>
    <property type="match status" value="1"/>
</dbReference>
<dbReference type="InterPro" id="IPR010920">
    <property type="entry name" value="LSM_dom_sf"/>
</dbReference>
<dbReference type="Proteomes" id="UP001161422">
    <property type="component" value="Unassembled WGS sequence"/>
</dbReference>
<feature type="transmembrane region" description="Helical" evidence="9">
    <location>
        <begin position="559"/>
        <end position="579"/>
    </location>
</feature>
<accession>A0AA37RW05</accession>
<dbReference type="InterPro" id="IPR025692">
    <property type="entry name" value="MscS_IM_dom1"/>
</dbReference>
<evidence type="ECO:0000256" key="4">
    <source>
        <dbReference type="ARBA" id="ARBA00022692"/>
    </source>
</evidence>
<evidence type="ECO:0000259" key="11">
    <source>
        <dbReference type="Pfam" id="PF12794"/>
    </source>
</evidence>